<dbReference type="Gene3D" id="3.30.450.50">
    <property type="entry name" value="Longin domain"/>
    <property type="match status" value="1"/>
</dbReference>
<keyword evidence="6 10" id="KW-0472">Membrane</keyword>
<dbReference type="SUPFAM" id="SSF53474">
    <property type="entry name" value="alpha/beta-Hydrolases"/>
    <property type="match status" value="1"/>
</dbReference>
<dbReference type="FunFam" id="1.20.5.110:FF:000004">
    <property type="entry name" value="Vesicle-associated membrane protein 7"/>
    <property type="match status" value="1"/>
</dbReference>
<evidence type="ECO:0000256" key="9">
    <source>
        <dbReference type="PROSITE-ProRule" id="PRU00290"/>
    </source>
</evidence>
<dbReference type="Pfam" id="PF00957">
    <property type="entry name" value="Synaptobrevin"/>
    <property type="match status" value="1"/>
</dbReference>
<dbReference type="SUPFAM" id="SSF64356">
    <property type="entry name" value="SNARE-like"/>
    <property type="match status" value="1"/>
</dbReference>
<comment type="function">
    <text evidence="7">Involved in the targeting and/or fusion of transport vesicles to their target membrane.</text>
</comment>
<protein>
    <submittedName>
        <fullName evidence="13">R-SNARE VAMP72-family</fullName>
    </submittedName>
</protein>
<sequence>MRWEQLSPPLYRTPAGEAACSVAYEAALAAVPYPFEARRVSTRWGAAHVMVCGRSGAQPLVVWHGMGAPSPWMVRMFDQLEPHYRIYVPDLPSHAASRSEPAVLSAYGHEHGQWAADVLAGLGLLPADADGRRGAGCDASAAAQLQALHIGVSFGGAVILDLANVAPGAIRGAALVVPGGLAPLSLLSILFRVRLPSLLYRLWPCAATARLPLAAMCDEPGQAGLEMVLLAWRHVTRWPQLPGGPWAFPASKLTALAAPTIVIAAERDCIFSGAAAVAAAQAGLADCEAVLLRGAKHVPAPAVMMAAGGSLIYSFVARGNVVLADYTTFTGNFSTVALQALEKGAQGANSKFTYSCDGHTFNYLSSNGYTFLVVAPEAYGRQIPFAFLERVRDEWQQKWTEKGPAATAHSLDKSFGPRLKHWMEWCEQHPEELSKVASVQKKVDEVKNIMVDNIEKVLERGEKIELLVDKTDNLRFQADKFHKTGRQLRSRMWWQNMKMKLIIVLILVLIAVIIFCAVCFSGGNCFK</sequence>
<keyword evidence="9" id="KW-0175">Coiled coil</keyword>
<dbReference type="GO" id="GO:0015031">
    <property type="term" value="P:protein transport"/>
    <property type="evidence" value="ECO:0007669"/>
    <property type="project" value="UniProtKB-KW"/>
</dbReference>
<dbReference type="PANTHER" id="PTHR21136:SF168">
    <property type="entry name" value="VESICLE-ASSOCIATED MEMBRANE PROTEIN 9"/>
    <property type="match status" value="1"/>
</dbReference>
<dbReference type="PRINTS" id="PR00219">
    <property type="entry name" value="SYNAPTOBREVN"/>
</dbReference>
<dbReference type="PROSITE" id="PS50859">
    <property type="entry name" value="LONGIN"/>
    <property type="match status" value="1"/>
</dbReference>
<dbReference type="AlphaFoldDB" id="A0A2P6VMQ6"/>
<accession>A0A2P6VMQ6</accession>
<dbReference type="CDD" id="cd15843">
    <property type="entry name" value="R-SNARE"/>
    <property type="match status" value="1"/>
</dbReference>
<keyword evidence="3 10" id="KW-0812">Transmembrane</keyword>
<evidence type="ECO:0000256" key="10">
    <source>
        <dbReference type="SAM" id="Phobius"/>
    </source>
</evidence>
<dbReference type="GO" id="GO:0016020">
    <property type="term" value="C:membrane"/>
    <property type="evidence" value="ECO:0007669"/>
    <property type="project" value="InterPro"/>
</dbReference>
<dbReference type="InterPro" id="IPR001388">
    <property type="entry name" value="Synaptobrevin-like"/>
</dbReference>
<keyword evidence="2" id="KW-0813">Transport</keyword>
<dbReference type="PANTHER" id="PTHR21136">
    <property type="entry name" value="SNARE PROTEINS"/>
    <property type="match status" value="1"/>
</dbReference>
<dbReference type="InterPro" id="IPR010908">
    <property type="entry name" value="Longin_dom"/>
</dbReference>
<keyword evidence="14" id="KW-1185">Reference proteome</keyword>
<evidence type="ECO:0000256" key="5">
    <source>
        <dbReference type="ARBA" id="ARBA00022989"/>
    </source>
</evidence>
<dbReference type="PROSITE" id="PS00417">
    <property type="entry name" value="SYNAPTOBREVIN"/>
    <property type="match status" value="1"/>
</dbReference>
<evidence type="ECO:0000256" key="4">
    <source>
        <dbReference type="ARBA" id="ARBA00022927"/>
    </source>
</evidence>
<keyword evidence="5 10" id="KW-1133">Transmembrane helix</keyword>
<dbReference type="EMBL" id="LHPF02000002">
    <property type="protein sequence ID" value="PSC75378.1"/>
    <property type="molecule type" value="Genomic_DNA"/>
</dbReference>
<evidence type="ECO:0000313" key="13">
    <source>
        <dbReference type="EMBL" id="PSC75378.1"/>
    </source>
</evidence>
<evidence type="ECO:0000256" key="7">
    <source>
        <dbReference type="ARBA" id="ARBA00037493"/>
    </source>
</evidence>
<dbReference type="Gene3D" id="1.20.5.110">
    <property type="match status" value="1"/>
</dbReference>
<comment type="caution">
    <text evidence="13">The sequence shown here is derived from an EMBL/GenBank/DDBJ whole genome shotgun (WGS) entry which is preliminary data.</text>
</comment>
<dbReference type="GO" id="GO:0016192">
    <property type="term" value="P:vesicle-mediated transport"/>
    <property type="evidence" value="ECO:0007669"/>
    <property type="project" value="InterPro"/>
</dbReference>
<dbReference type="InterPro" id="IPR051097">
    <property type="entry name" value="Synaptobrevin-like_transport"/>
</dbReference>
<dbReference type="CDD" id="cd14824">
    <property type="entry name" value="Longin"/>
    <property type="match status" value="1"/>
</dbReference>
<dbReference type="GO" id="GO:0012505">
    <property type="term" value="C:endomembrane system"/>
    <property type="evidence" value="ECO:0007669"/>
    <property type="project" value="UniProtKB-SubCell"/>
</dbReference>
<dbReference type="SUPFAM" id="SSF58038">
    <property type="entry name" value="SNARE fusion complex"/>
    <property type="match status" value="1"/>
</dbReference>
<dbReference type="InterPro" id="IPR011012">
    <property type="entry name" value="Longin-like_dom_sf"/>
</dbReference>
<comment type="similarity">
    <text evidence="1">Belongs to the synaptobrevin family.</text>
</comment>
<dbReference type="STRING" id="554055.A0A2P6VMQ6"/>
<dbReference type="PROSITE" id="PS50892">
    <property type="entry name" value="V_SNARE"/>
    <property type="match status" value="1"/>
</dbReference>
<evidence type="ECO:0000256" key="8">
    <source>
        <dbReference type="ARBA" id="ARBA00046280"/>
    </source>
</evidence>
<dbReference type="Proteomes" id="UP000239649">
    <property type="component" value="Unassembled WGS sequence"/>
</dbReference>
<evidence type="ECO:0000256" key="2">
    <source>
        <dbReference type="ARBA" id="ARBA00022448"/>
    </source>
</evidence>
<evidence type="ECO:0000256" key="6">
    <source>
        <dbReference type="ARBA" id="ARBA00023136"/>
    </source>
</evidence>
<dbReference type="InterPro" id="IPR042855">
    <property type="entry name" value="V_SNARE_CC"/>
</dbReference>
<evidence type="ECO:0000313" key="14">
    <source>
        <dbReference type="Proteomes" id="UP000239649"/>
    </source>
</evidence>
<feature type="domain" description="V-SNARE coiled-coil homology" evidence="12">
    <location>
        <begin position="435"/>
        <end position="495"/>
    </location>
</feature>
<evidence type="ECO:0000256" key="1">
    <source>
        <dbReference type="ARBA" id="ARBA00008025"/>
    </source>
</evidence>
<evidence type="ECO:0000259" key="12">
    <source>
        <dbReference type="PROSITE" id="PS50892"/>
    </source>
</evidence>
<evidence type="ECO:0000256" key="3">
    <source>
        <dbReference type="ARBA" id="ARBA00022692"/>
    </source>
</evidence>
<evidence type="ECO:0000259" key="11">
    <source>
        <dbReference type="PROSITE" id="PS50859"/>
    </source>
</evidence>
<dbReference type="Gene3D" id="3.40.50.1820">
    <property type="entry name" value="alpha/beta hydrolase"/>
    <property type="match status" value="1"/>
</dbReference>
<feature type="transmembrane region" description="Helical" evidence="10">
    <location>
        <begin position="501"/>
        <end position="523"/>
    </location>
</feature>
<dbReference type="OrthoDB" id="248747at2759"/>
<dbReference type="Pfam" id="PF13774">
    <property type="entry name" value="Longin"/>
    <property type="match status" value="1"/>
</dbReference>
<proteinExistence type="inferred from homology"/>
<organism evidence="13 14">
    <name type="scientific">Micractinium conductrix</name>
    <dbReference type="NCBI Taxonomy" id="554055"/>
    <lineage>
        <taxon>Eukaryota</taxon>
        <taxon>Viridiplantae</taxon>
        <taxon>Chlorophyta</taxon>
        <taxon>core chlorophytes</taxon>
        <taxon>Trebouxiophyceae</taxon>
        <taxon>Chlorellales</taxon>
        <taxon>Chlorellaceae</taxon>
        <taxon>Chlorella clade</taxon>
        <taxon>Micractinium</taxon>
    </lineage>
</organism>
<dbReference type="InterPro" id="IPR029058">
    <property type="entry name" value="AB_hydrolase_fold"/>
</dbReference>
<dbReference type="SMART" id="SM01270">
    <property type="entry name" value="Longin"/>
    <property type="match status" value="1"/>
</dbReference>
<keyword evidence="4" id="KW-0653">Protein transport</keyword>
<dbReference type="GO" id="GO:0005737">
    <property type="term" value="C:cytoplasm"/>
    <property type="evidence" value="ECO:0007669"/>
    <property type="project" value="UniProtKB-ARBA"/>
</dbReference>
<feature type="domain" description="Longin" evidence="11">
    <location>
        <begin position="315"/>
        <end position="419"/>
    </location>
</feature>
<reference evidence="13 14" key="1">
    <citation type="journal article" date="2018" name="Plant J.">
        <title>Genome sequences of Chlorella sorokiniana UTEX 1602 and Micractinium conductrix SAG 241.80: implications to maltose excretion by a green alga.</title>
        <authorList>
            <person name="Arriola M.B."/>
            <person name="Velmurugan N."/>
            <person name="Zhang Y."/>
            <person name="Plunkett M.H."/>
            <person name="Hondzo H."/>
            <person name="Barney B.M."/>
        </authorList>
    </citation>
    <scope>NUCLEOTIDE SEQUENCE [LARGE SCALE GENOMIC DNA]</scope>
    <source>
        <strain evidence="13 14">SAG 241.80</strain>
    </source>
</reference>
<name>A0A2P6VMQ6_9CHLO</name>
<dbReference type="FunFam" id="3.30.450.50:FF:000014">
    <property type="entry name" value="vesicle-associated membrane protein 727"/>
    <property type="match status" value="1"/>
</dbReference>
<gene>
    <name evidence="13" type="ORF">C2E20_1425</name>
</gene>
<comment type="subcellular location">
    <subcellularLocation>
        <location evidence="8">Endomembrane system</location>
        <topology evidence="8">Single-pass type IV membrane protein</topology>
    </subcellularLocation>
</comment>